<accession>A0A1N7G6E8</accession>
<evidence type="ECO:0000313" key="2">
    <source>
        <dbReference type="EMBL" id="SIS08128.1"/>
    </source>
</evidence>
<dbReference type="Proteomes" id="UP000185936">
    <property type="component" value="Unassembled WGS sequence"/>
</dbReference>
<feature type="compositionally biased region" description="Polar residues" evidence="1">
    <location>
        <begin position="88"/>
        <end position="98"/>
    </location>
</feature>
<proteinExistence type="predicted"/>
<evidence type="ECO:0000256" key="1">
    <source>
        <dbReference type="SAM" id="MobiDB-lite"/>
    </source>
</evidence>
<evidence type="ECO:0000313" key="3">
    <source>
        <dbReference type="Proteomes" id="UP000185936"/>
    </source>
</evidence>
<protein>
    <submittedName>
        <fullName evidence="2">Uncharacterized protein</fullName>
    </submittedName>
</protein>
<dbReference type="AlphaFoldDB" id="A0A1N7G6E8"/>
<organism evidence="2 3">
    <name type="scientific">Natronorubrum thiooxidans</name>
    <dbReference type="NCBI Taxonomy" id="308853"/>
    <lineage>
        <taxon>Archaea</taxon>
        <taxon>Methanobacteriati</taxon>
        <taxon>Methanobacteriota</taxon>
        <taxon>Stenosarchaea group</taxon>
        <taxon>Halobacteria</taxon>
        <taxon>Halobacteriales</taxon>
        <taxon>Natrialbaceae</taxon>
        <taxon>Natronorubrum</taxon>
    </lineage>
</organism>
<gene>
    <name evidence="2" type="ORF">SAMN05421752_11032</name>
</gene>
<feature type="compositionally biased region" description="Low complexity" evidence="1">
    <location>
        <begin position="121"/>
        <end position="133"/>
    </location>
</feature>
<keyword evidence="3" id="KW-1185">Reference proteome</keyword>
<dbReference type="EMBL" id="FTNR01000010">
    <property type="protein sequence ID" value="SIS08128.1"/>
    <property type="molecule type" value="Genomic_DNA"/>
</dbReference>
<feature type="region of interest" description="Disordered" evidence="1">
    <location>
        <begin position="88"/>
        <end position="137"/>
    </location>
</feature>
<name>A0A1N7G6E8_9EURY</name>
<reference evidence="3" key="1">
    <citation type="submission" date="2017-01" db="EMBL/GenBank/DDBJ databases">
        <authorList>
            <person name="Varghese N."/>
            <person name="Submissions S."/>
        </authorList>
    </citation>
    <scope>NUCLEOTIDE SEQUENCE [LARGE SCALE GENOMIC DNA]</scope>
    <source>
        <strain evidence="3">type strain: HArc-</strain>
    </source>
</reference>
<sequence>MIYVRTFIMSVDDTPFGMNDSQATVSPYSGLKAITDAFEEYQDMSSTYIETQQAVVDGLQESTRAMEHYARAYELWLSGWNSMLVTDTKSETHSSTPEQAAARPSLSSPVDRSSGRHHNTTHQPTATPTTRATGSDVALRERIATLEQRQQELEGMLDEIHREVIE</sequence>